<organism evidence="1 2">
    <name type="scientific">Chryseobacterium pennae</name>
    <dbReference type="NCBI Taxonomy" id="2258962"/>
    <lineage>
        <taxon>Bacteria</taxon>
        <taxon>Pseudomonadati</taxon>
        <taxon>Bacteroidota</taxon>
        <taxon>Flavobacteriia</taxon>
        <taxon>Flavobacteriales</taxon>
        <taxon>Weeksellaceae</taxon>
        <taxon>Chryseobacterium group</taxon>
        <taxon>Chryseobacterium</taxon>
    </lineage>
</organism>
<evidence type="ECO:0000313" key="1">
    <source>
        <dbReference type="EMBL" id="REC62983.1"/>
    </source>
</evidence>
<keyword evidence="2" id="KW-1185">Reference proteome</keyword>
<proteinExistence type="predicted"/>
<sequence length="243" mass="26745">MEKTLMQKATIFSTEFDFTSGEQKEILHYLQVNNYRLLGYKGASGPNQVSSGVPTWFSMPYVNMFGRFEIYYEPRYKVYVFNKGDITINTTITMHALSDEVSLGTKVVFNTDGSFHSDSVGSEEVITVYNSRPAGTSPITIGLAVKVNGQFLPFCAFTCAAQGTVSIQPDAKIALFAAQSNMTSGSVADHIINPGCSFMWNAKNTMFDLQMIPETYGIENVPGRLSVEPVSPGSSLLQLFNIF</sequence>
<dbReference type="Proteomes" id="UP000256686">
    <property type="component" value="Unassembled WGS sequence"/>
</dbReference>
<comment type="caution">
    <text evidence="1">The sequence shown here is derived from an EMBL/GenBank/DDBJ whole genome shotgun (WGS) entry which is preliminary data.</text>
</comment>
<dbReference type="AlphaFoldDB" id="A0A3D9CAT1"/>
<reference evidence="2" key="1">
    <citation type="submission" date="2018-06" db="EMBL/GenBank/DDBJ databases">
        <authorList>
            <person name="Lum Nde A."/>
            <person name="Hugo C."/>
        </authorList>
    </citation>
    <scope>NUCLEOTIDE SEQUENCE [LARGE SCALE GENOMIC DNA]</scope>
    <source>
        <strain evidence="2">1_F178</strain>
    </source>
</reference>
<gene>
    <name evidence="1" type="ORF">DRF65_07045</name>
</gene>
<accession>A0A3D9CAT1</accession>
<evidence type="ECO:0000313" key="2">
    <source>
        <dbReference type="Proteomes" id="UP000256686"/>
    </source>
</evidence>
<protein>
    <submittedName>
        <fullName evidence="1">Uncharacterized protein</fullName>
    </submittedName>
</protein>
<dbReference type="RefSeq" id="WP_115970063.1">
    <property type="nucleotide sequence ID" value="NZ_QNVT01000005.1"/>
</dbReference>
<dbReference type="EMBL" id="QNVT01000005">
    <property type="protein sequence ID" value="REC62983.1"/>
    <property type="molecule type" value="Genomic_DNA"/>
</dbReference>
<name>A0A3D9CAT1_9FLAO</name>